<gene>
    <name evidence="2" type="ORF">BJ322DRAFT_1123953</name>
</gene>
<sequence>MSTYQFTADDADIVLRASRCDTPREFRVHKIILSLASPVFKDMFSIPQPDSSTTLAESAIPIIDVDDTPSDLELLLRMIYPFGFPPMPTLDAISCAFILLDKYEMQSGLLQTLKSLLVSPEFLKNDPIRVYSIACRWKLQEEADLAAPLTSSFDVVICVREEDVQWMTSVEYHRILTLEKQRQLKSQRVISHTPSTCSGCHSYKSFYIEYRGKLLESFKIDHHTFYDHSKCIIRCFEIVMELKDDGAFLGCGISPGSHLGSFISTLAEKLSSPT</sequence>
<dbReference type="OrthoDB" id="6359816at2759"/>
<protein>
    <recommendedName>
        <fullName evidence="1">BTB domain-containing protein</fullName>
    </recommendedName>
</protein>
<name>A0A9P6L702_9AGAM</name>
<dbReference type="InterPro" id="IPR000210">
    <property type="entry name" value="BTB/POZ_dom"/>
</dbReference>
<comment type="caution">
    <text evidence="2">The sequence shown here is derived from an EMBL/GenBank/DDBJ whole genome shotgun (WGS) entry which is preliminary data.</text>
</comment>
<evidence type="ECO:0000313" key="3">
    <source>
        <dbReference type="Proteomes" id="UP000736335"/>
    </source>
</evidence>
<evidence type="ECO:0000259" key="1">
    <source>
        <dbReference type="PROSITE" id="PS50097"/>
    </source>
</evidence>
<dbReference type="EMBL" id="WIUZ02000007">
    <property type="protein sequence ID" value="KAF9785069.1"/>
    <property type="molecule type" value="Genomic_DNA"/>
</dbReference>
<dbReference type="Pfam" id="PF00651">
    <property type="entry name" value="BTB"/>
    <property type="match status" value="1"/>
</dbReference>
<dbReference type="Gene3D" id="3.30.710.10">
    <property type="entry name" value="Potassium Channel Kv1.1, Chain A"/>
    <property type="match status" value="1"/>
</dbReference>
<reference evidence="2" key="1">
    <citation type="journal article" date="2020" name="Nat. Commun.">
        <title>Large-scale genome sequencing of mycorrhizal fungi provides insights into the early evolution of symbiotic traits.</title>
        <authorList>
            <person name="Miyauchi S."/>
            <person name="Kiss E."/>
            <person name="Kuo A."/>
            <person name="Drula E."/>
            <person name="Kohler A."/>
            <person name="Sanchez-Garcia M."/>
            <person name="Morin E."/>
            <person name="Andreopoulos B."/>
            <person name="Barry K.W."/>
            <person name="Bonito G."/>
            <person name="Buee M."/>
            <person name="Carver A."/>
            <person name="Chen C."/>
            <person name="Cichocki N."/>
            <person name="Clum A."/>
            <person name="Culley D."/>
            <person name="Crous P.W."/>
            <person name="Fauchery L."/>
            <person name="Girlanda M."/>
            <person name="Hayes R.D."/>
            <person name="Keri Z."/>
            <person name="LaButti K."/>
            <person name="Lipzen A."/>
            <person name="Lombard V."/>
            <person name="Magnuson J."/>
            <person name="Maillard F."/>
            <person name="Murat C."/>
            <person name="Nolan M."/>
            <person name="Ohm R.A."/>
            <person name="Pangilinan J."/>
            <person name="Pereira M.F."/>
            <person name="Perotto S."/>
            <person name="Peter M."/>
            <person name="Pfister S."/>
            <person name="Riley R."/>
            <person name="Sitrit Y."/>
            <person name="Stielow J.B."/>
            <person name="Szollosi G."/>
            <person name="Zifcakova L."/>
            <person name="Stursova M."/>
            <person name="Spatafora J.W."/>
            <person name="Tedersoo L."/>
            <person name="Vaario L.M."/>
            <person name="Yamada A."/>
            <person name="Yan M."/>
            <person name="Wang P."/>
            <person name="Xu J."/>
            <person name="Bruns T."/>
            <person name="Baldrian P."/>
            <person name="Vilgalys R."/>
            <person name="Dunand C."/>
            <person name="Henrissat B."/>
            <person name="Grigoriev I.V."/>
            <person name="Hibbett D."/>
            <person name="Nagy L.G."/>
            <person name="Martin F.M."/>
        </authorList>
    </citation>
    <scope>NUCLEOTIDE SEQUENCE</scope>
    <source>
        <strain evidence="2">UH-Tt-Lm1</strain>
    </source>
</reference>
<dbReference type="InterPro" id="IPR011333">
    <property type="entry name" value="SKP1/BTB/POZ_sf"/>
</dbReference>
<reference evidence="2" key="2">
    <citation type="submission" date="2020-11" db="EMBL/GenBank/DDBJ databases">
        <authorList>
            <consortium name="DOE Joint Genome Institute"/>
            <person name="Kuo A."/>
            <person name="Miyauchi S."/>
            <person name="Kiss E."/>
            <person name="Drula E."/>
            <person name="Kohler A."/>
            <person name="Sanchez-Garcia M."/>
            <person name="Andreopoulos B."/>
            <person name="Barry K.W."/>
            <person name="Bonito G."/>
            <person name="Buee M."/>
            <person name="Carver A."/>
            <person name="Chen C."/>
            <person name="Cichocki N."/>
            <person name="Clum A."/>
            <person name="Culley D."/>
            <person name="Crous P.W."/>
            <person name="Fauchery L."/>
            <person name="Girlanda M."/>
            <person name="Hayes R."/>
            <person name="Keri Z."/>
            <person name="Labutti K."/>
            <person name="Lipzen A."/>
            <person name="Lombard V."/>
            <person name="Magnuson J."/>
            <person name="Maillard F."/>
            <person name="Morin E."/>
            <person name="Murat C."/>
            <person name="Nolan M."/>
            <person name="Ohm R."/>
            <person name="Pangilinan J."/>
            <person name="Pereira M."/>
            <person name="Perotto S."/>
            <person name="Peter M."/>
            <person name="Riley R."/>
            <person name="Sitrit Y."/>
            <person name="Stielow B."/>
            <person name="Szollosi G."/>
            <person name="Zifcakova L."/>
            <person name="Stursova M."/>
            <person name="Spatafora J.W."/>
            <person name="Tedersoo L."/>
            <person name="Vaario L.-M."/>
            <person name="Yamada A."/>
            <person name="Yan M."/>
            <person name="Wang P."/>
            <person name="Xu J."/>
            <person name="Bruns T."/>
            <person name="Baldrian P."/>
            <person name="Vilgalys R."/>
            <person name="Henrissat B."/>
            <person name="Grigoriev I.V."/>
            <person name="Hibbett D."/>
            <person name="Nagy L.G."/>
            <person name="Martin F.M."/>
        </authorList>
    </citation>
    <scope>NUCLEOTIDE SEQUENCE</scope>
    <source>
        <strain evidence="2">UH-Tt-Lm1</strain>
    </source>
</reference>
<dbReference type="Proteomes" id="UP000736335">
    <property type="component" value="Unassembled WGS sequence"/>
</dbReference>
<dbReference type="PROSITE" id="PS50097">
    <property type="entry name" value="BTB"/>
    <property type="match status" value="1"/>
</dbReference>
<proteinExistence type="predicted"/>
<dbReference type="CDD" id="cd18186">
    <property type="entry name" value="BTB_POZ_ZBTB_KLHL-like"/>
    <property type="match status" value="1"/>
</dbReference>
<accession>A0A9P6L702</accession>
<dbReference type="SMART" id="SM00225">
    <property type="entry name" value="BTB"/>
    <property type="match status" value="1"/>
</dbReference>
<keyword evidence="3" id="KW-1185">Reference proteome</keyword>
<dbReference type="SUPFAM" id="SSF54695">
    <property type="entry name" value="POZ domain"/>
    <property type="match status" value="1"/>
</dbReference>
<organism evidence="2 3">
    <name type="scientific">Thelephora terrestris</name>
    <dbReference type="NCBI Taxonomy" id="56493"/>
    <lineage>
        <taxon>Eukaryota</taxon>
        <taxon>Fungi</taxon>
        <taxon>Dikarya</taxon>
        <taxon>Basidiomycota</taxon>
        <taxon>Agaricomycotina</taxon>
        <taxon>Agaricomycetes</taxon>
        <taxon>Thelephorales</taxon>
        <taxon>Thelephoraceae</taxon>
        <taxon>Thelephora</taxon>
    </lineage>
</organism>
<feature type="domain" description="BTB" evidence="1">
    <location>
        <begin position="11"/>
        <end position="80"/>
    </location>
</feature>
<dbReference type="AlphaFoldDB" id="A0A9P6L702"/>
<evidence type="ECO:0000313" key="2">
    <source>
        <dbReference type="EMBL" id="KAF9785069.1"/>
    </source>
</evidence>